<dbReference type="InterPro" id="IPR019821">
    <property type="entry name" value="Kinesin_motor_CS"/>
</dbReference>
<dbReference type="GO" id="GO:0005874">
    <property type="term" value="C:microtubule"/>
    <property type="evidence" value="ECO:0007669"/>
    <property type="project" value="UniProtKB-KW"/>
</dbReference>
<comment type="subcellular location">
    <subcellularLocation>
        <location evidence="1">Cytoplasm</location>
    </subcellularLocation>
</comment>
<feature type="region of interest" description="Disordered" evidence="8">
    <location>
        <begin position="1"/>
        <end position="53"/>
    </location>
</feature>
<dbReference type="GO" id="GO:0003777">
    <property type="term" value="F:microtubule motor activity"/>
    <property type="evidence" value="ECO:0007669"/>
    <property type="project" value="InterPro"/>
</dbReference>
<evidence type="ECO:0000256" key="3">
    <source>
        <dbReference type="ARBA" id="ARBA00022741"/>
    </source>
</evidence>
<gene>
    <name evidence="10" type="ORF">KCU98_g18327</name>
</gene>
<dbReference type="EMBL" id="JAHFXS010004855">
    <property type="protein sequence ID" value="KAG9946718.1"/>
    <property type="molecule type" value="Genomic_DNA"/>
</dbReference>
<dbReference type="GO" id="GO:0007018">
    <property type="term" value="P:microtubule-based movement"/>
    <property type="evidence" value="ECO:0007669"/>
    <property type="project" value="InterPro"/>
</dbReference>
<dbReference type="InterPro" id="IPR036961">
    <property type="entry name" value="Kinesin_motor_dom_sf"/>
</dbReference>
<sequence>MDSTSTPPTSPMSGHQHRVSLASALRTPRSSSRLSLGGRGGSSRASDEDSKTAVKVAVRVRPPLQSSDPGYDLIPQRFRTSTCEVSSATNLAIQSTQGKKLFVFDRVFGEETTQQGVWEYVSDSVDSFIQGYNVSILAYGQSGAGKSYTMGTAGSEGAFDPVHAGIVPRAAAALFEKLNVSPTTSAPLTPSKSGLRSPARYSVSAVPSLSNLHRQTSSDKSWALTATYAEIYNEQLRDLLIPSSVPEADRAQVSIREDTKGRILLTGLTQKPINSADDLLEALSFGSNIRQTDSTAINAKSSRSHAILSLNLTLKKGPSTNRRASVQVDNSTANDAIVTTESKLHFVDLAGSERLKNTGAQGDRAKEGISINAGLASLGKVISQLSTAKQGGYISYRDSRLTRLLQDSLGGNAITYMVACVNPAEFHLSETLNTVTYAQRARAIQSKPEIQQTTEEADKSSIIARLQAEVAFLREQVNKNNEKGEQRILAAGDHKERRESELQDQLMDMQESYNALSGRHA</sequence>
<comment type="similarity">
    <text evidence="6 7">Belongs to the TRAFAC class myosin-kinesin ATPase superfamily. Kinesin family.</text>
</comment>
<feature type="binding site" evidence="6">
    <location>
        <begin position="140"/>
        <end position="147"/>
    </location>
    <ligand>
        <name>ATP</name>
        <dbReference type="ChEBI" id="CHEBI:30616"/>
    </ligand>
</feature>
<evidence type="ECO:0000256" key="2">
    <source>
        <dbReference type="ARBA" id="ARBA00022490"/>
    </source>
</evidence>
<dbReference type="InterPro" id="IPR027640">
    <property type="entry name" value="Kinesin-like_fam"/>
</dbReference>
<dbReference type="InterPro" id="IPR001752">
    <property type="entry name" value="Kinesin_motor_dom"/>
</dbReference>
<dbReference type="Pfam" id="PF00225">
    <property type="entry name" value="Kinesin"/>
    <property type="match status" value="1"/>
</dbReference>
<evidence type="ECO:0000259" key="9">
    <source>
        <dbReference type="PROSITE" id="PS50067"/>
    </source>
</evidence>
<dbReference type="PANTHER" id="PTHR47969:SF15">
    <property type="entry name" value="CHROMOSOME-ASSOCIATED KINESIN KIF4A-RELATED"/>
    <property type="match status" value="1"/>
</dbReference>
<evidence type="ECO:0000256" key="5">
    <source>
        <dbReference type="ARBA" id="ARBA00023054"/>
    </source>
</evidence>
<dbReference type="SMART" id="SM00129">
    <property type="entry name" value="KISc"/>
    <property type="match status" value="1"/>
</dbReference>
<keyword evidence="6 7" id="KW-0505">Motor protein</keyword>
<dbReference type="Proteomes" id="UP000729357">
    <property type="component" value="Unassembled WGS sequence"/>
</dbReference>
<dbReference type="GO" id="GO:0005875">
    <property type="term" value="C:microtubule associated complex"/>
    <property type="evidence" value="ECO:0007669"/>
    <property type="project" value="TreeGrafter"/>
</dbReference>
<keyword evidence="5" id="KW-0175">Coiled coil</keyword>
<dbReference type="Gene3D" id="3.40.850.10">
    <property type="entry name" value="Kinesin motor domain"/>
    <property type="match status" value="1"/>
</dbReference>
<dbReference type="PROSITE" id="PS50067">
    <property type="entry name" value="KINESIN_MOTOR_2"/>
    <property type="match status" value="1"/>
</dbReference>
<dbReference type="PANTHER" id="PTHR47969">
    <property type="entry name" value="CHROMOSOME-ASSOCIATED KINESIN KIF4A-RELATED"/>
    <property type="match status" value="1"/>
</dbReference>
<evidence type="ECO:0000256" key="7">
    <source>
        <dbReference type="RuleBase" id="RU000394"/>
    </source>
</evidence>
<evidence type="ECO:0000256" key="1">
    <source>
        <dbReference type="ARBA" id="ARBA00004496"/>
    </source>
</evidence>
<keyword evidence="7" id="KW-0493">Microtubule</keyword>
<comment type="caution">
    <text evidence="10">The sequence shown here is derived from an EMBL/GenBank/DDBJ whole genome shotgun (WGS) entry which is preliminary data.</text>
</comment>
<keyword evidence="4 6" id="KW-0067">ATP-binding</keyword>
<reference evidence="10" key="1">
    <citation type="journal article" date="2021" name="J Fungi (Basel)">
        <title>Virulence traits and population genomics of the black yeast Aureobasidium melanogenum.</title>
        <authorList>
            <person name="Cernosa A."/>
            <person name="Sun X."/>
            <person name="Gostincar C."/>
            <person name="Fang C."/>
            <person name="Gunde-Cimerman N."/>
            <person name="Song Z."/>
        </authorList>
    </citation>
    <scope>NUCLEOTIDE SEQUENCE</scope>
    <source>
        <strain evidence="10">EXF-9298</strain>
    </source>
</reference>
<reference evidence="10" key="2">
    <citation type="submission" date="2021-08" db="EMBL/GenBank/DDBJ databases">
        <authorList>
            <person name="Gostincar C."/>
            <person name="Sun X."/>
            <person name="Song Z."/>
            <person name="Gunde-Cimerman N."/>
        </authorList>
    </citation>
    <scope>NUCLEOTIDE SEQUENCE</scope>
    <source>
        <strain evidence="10">EXF-9298</strain>
    </source>
</reference>
<dbReference type="PROSITE" id="PS00411">
    <property type="entry name" value="KINESIN_MOTOR_1"/>
    <property type="match status" value="1"/>
</dbReference>
<evidence type="ECO:0000256" key="6">
    <source>
        <dbReference type="PROSITE-ProRule" id="PRU00283"/>
    </source>
</evidence>
<organism evidence="10 11">
    <name type="scientific">Aureobasidium melanogenum</name>
    <name type="common">Aureobasidium pullulans var. melanogenum</name>
    <dbReference type="NCBI Taxonomy" id="46634"/>
    <lineage>
        <taxon>Eukaryota</taxon>
        <taxon>Fungi</taxon>
        <taxon>Dikarya</taxon>
        <taxon>Ascomycota</taxon>
        <taxon>Pezizomycotina</taxon>
        <taxon>Dothideomycetes</taxon>
        <taxon>Dothideomycetidae</taxon>
        <taxon>Dothideales</taxon>
        <taxon>Saccotheciaceae</taxon>
        <taxon>Aureobasidium</taxon>
    </lineage>
</organism>
<dbReference type="GO" id="GO:0007052">
    <property type="term" value="P:mitotic spindle organization"/>
    <property type="evidence" value="ECO:0007669"/>
    <property type="project" value="TreeGrafter"/>
</dbReference>
<feature type="non-terminal residue" evidence="10">
    <location>
        <position position="521"/>
    </location>
</feature>
<protein>
    <recommendedName>
        <fullName evidence="7">Kinesin-like protein</fullName>
    </recommendedName>
</protein>
<accession>A0A9P8F6W0</accession>
<keyword evidence="11" id="KW-1185">Reference proteome</keyword>
<evidence type="ECO:0000313" key="11">
    <source>
        <dbReference type="Proteomes" id="UP000729357"/>
    </source>
</evidence>
<dbReference type="InterPro" id="IPR027417">
    <property type="entry name" value="P-loop_NTPase"/>
</dbReference>
<evidence type="ECO:0000256" key="8">
    <source>
        <dbReference type="SAM" id="MobiDB-lite"/>
    </source>
</evidence>
<feature type="compositionally biased region" description="Low complexity" evidence="8">
    <location>
        <begin position="20"/>
        <end position="36"/>
    </location>
</feature>
<dbReference type="GO" id="GO:0008017">
    <property type="term" value="F:microtubule binding"/>
    <property type="evidence" value="ECO:0007669"/>
    <property type="project" value="InterPro"/>
</dbReference>
<dbReference type="PRINTS" id="PR00380">
    <property type="entry name" value="KINESINHEAVY"/>
</dbReference>
<dbReference type="GO" id="GO:0051231">
    <property type="term" value="P:spindle elongation"/>
    <property type="evidence" value="ECO:0007669"/>
    <property type="project" value="TreeGrafter"/>
</dbReference>
<feature type="domain" description="Kinesin motor" evidence="9">
    <location>
        <begin position="53"/>
        <end position="444"/>
    </location>
</feature>
<dbReference type="GO" id="GO:0005737">
    <property type="term" value="C:cytoplasm"/>
    <property type="evidence" value="ECO:0007669"/>
    <property type="project" value="UniProtKB-SubCell"/>
</dbReference>
<proteinExistence type="inferred from homology"/>
<dbReference type="SUPFAM" id="SSF52540">
    <property type="entry name" value="P-loop containing nucleoside triphosphate hydrolases"/>
    <property type="match status" value="1"/>
</dbReference>
<evidence type="ECO:0000313" key="10">
    <source>
        <dbReference type="EMBL" id="KAG9946718.1"/>
    </source>
</evidence>
<keyword evidence="3 6" id="KW-0547">Nucleotide-binding</keyword>
<keyword evidence="2" id="KW-0963">Cytoplasm</keyword>
<dbReference type="AlphaFoldDB" id="A0A9P8F6W0"/>
<evidence type="ECO:0000256" key="4">
    <source>
        <dbReference type="ARBA" id="ARBA00022840"/>
    </source>
</evidence>
<name>A0A9P8F6W0_AURME</name>
<dbReference type="GO" id="GO:0005524">
    <property type="term" value="F:ATP binding"/>
    <property type="evidence" value="ECO:0007669"/>
    <property type="project" value="UniProtKB-UniRule"/>
</dbReference>